<evidence type="ECO:0000313" key="2">
    <source>
        <dbReference type="EMBL" id="GBP61527.1"/>
    </source>
</evidence>
<organism evidence="2 3">
    <name type="scientific">Eumeta variegata</name>
    <name type="common">Bagworm moth</name>
    <name type="synonym">Eumeta japonica</name>
    <dbReference type="NCBI Taxonomy" id="151549"/>
    <lineage>
        <taxon>Eukaryota</taxon>
        <taxon>Metazoa</taxon>
        <taxon>Ecdysozoa</taxon>
        <taxon>Arthropoda</taxon>
        <taxon>Hexapoda</taxon>
        <taxon>Insecta</taxon>
        <taxon>Pterygota</taxon>
        <taxon>Neoptera</taxon>
        <taxon>Endopterygota</taxon>
        <taxon>Lepidoptera</taxon>
        <taxon>Glossata</taxon>
        <taxon>Ditrysia</taxon>
        <taxon>Tineoidea</taxon>
        <taxon>Psychidae</taxon>
        <taxon>Oiketicinae</taxon>
        <taxon>Eumeta</taxon>
    </lineage>
</organism>
<evidence type="ECO:0000313" key="3">
    <source>
        <dbReference type="Proteomes" id="UP000299102"/>
    </source>
</evidence>
<proteinExistence type="predicted"/>
<dbReference type="Proteomes" id="UP000299102">
    <property type="component" value="Unassembled WGS sequence"/>
</dbReference>
<sequence>MLTPFFPVKNMLLTSYDFQTKLLLQPAARASTTCPPPRSADRLCSTPLSVQLPMIQSFVWCFARTGIDEGPVGVEFGLLVVDIMEKHKAGFVDSLNTIYSEKHIKQFTRGIIQKAAAAGAGPGRGASARKRTRTPNPFARSITTRSNAGLIRALIVLYSQRSNFVS</sequence>
<gene>
    <name evidence="2" type="ORF">EVAR_43998_1</name>
</gene>
<keyword evidence="3" id="KW-1185">Reference proteome</keyword>
<protein>
    <submittedName>
        <fullName evidence="2">Uncharacterized protein</fullName>
    </submittedName>
</protein>
<comment type="caution">
    <text evidence="2">The sequence shown here is derived from an EMBL/GenBank/DDBJ whole genome shotgun (WGS) entry which is preliminary data.</text>
</comment>
<evidence type="ECO:0000256" key="1">
    <source>
        <dbReference type="SAM" id="MobiDB-lite"/>
    </source>
</evidence>
<dbReference type="EMBL" id="BGZK01000816">
    <property type="protein sequence ID" value="GBP61527.1"/>
    <property type="molecule type" value="Genomic_DNA"/>
</dbReference>
<dbReference type="AlphaFoldDB" id="A0A4C1XH48"/>
<feature type="region of interest" description="Disordered" evidence="1">
    <location>
        <begin position="118"/>
        <end position="139"/>
    </location>
</feature>
<accession>A0A4C1XH48</accession>
<name>A0A4C1XH48_EUMVA</name>
<reference evidence="2 3" key="1">
    <citation type="journal article" date="2019" name="Commun. Biol.">
        <title>The bagworm genome reveals a unique fibroin gene that provides high tensile strength.</title>
        <authorList>
            <person name="Kono N."/>
            <person name="Nakamura H."/>
            <person name="Ohtoshi R."/>
            <person name="Tomita M."/>
            <person name="Numata K."/>
            <person name="Arakawa K."/>
        </authorList>
    </citation>
    <scope>NUCLEOTIDE SEQUENCE [LARGE SCALE GENOMIC DNA]</scope>
</reference>